<accession>A0A8K0W7Z9</accession>
<evidence type="ECO:0000313" key="6">
    <source>
        <dbReference type="Proteomes" id="UP000813427"/>
    </source>
</evidence>
<dbReference type="Pfam" id="PF13673">
    <property type="entry name" value="Acetyltransf_10"/>
    <property type="match status" value="1"/>
</dbReference>
<feature type="region of interest" description="Disordered" evidence="3">
    <location>
        <begin position="285"/>
        <end position="316"/>
    </location>
</feature>
<feature type="compositionally biased region" description="Basic and acidic residues" evidence="3">
    <location>
        <begin position="290"/>
        <end position="305"/>
    </location>
</feature>
<keyword evidence="1" id="KW-0808">Transferase</keyword>
<dbReference type="Gene3D" id="3.40.630.30">
    <property type="match status" value="1"/>
</dbReference>
<keyword evidence="6" id="KW-1185">Reference proteome</keyword>
<evidence type="ECO:0000256" key="3">
    <source>
        <dbReference type="SAM" id="MobiDB-lite"/>
    </source>
</evidence>
<dbReference type="AlphaFoldDB" id="A0A8K0W7Z9"/>
<comment type="caution">
    <text evidence="5">The sequence shown here is derived from an EMBL/GenBank/DDBJ whole genome shotgun (WGS) entry which is preliminary data.</text>
</comment>
<evidence type="ECO:0000259" key="4">
    <source>
        <dbReference type="PROSITE" id="PS51186"/>
    </source>
</evidence>
<keyword evidence="2" id="KW-0012">Acyltransferase</keyword>
<sequence>MGSINMETKKVNEFATAARDMIFSGGAVVTKEKEDDDDGAIDDGDADEEMVHSKRNFSQLRIQKRNSEAGLLKKVIPFHWAPMLSPLTENDIDTCVTLENVALSEARYRSPRDKIEYRIRKSGLCYGLFNTVRPSDVKKITLTTMEHSRPVESGRCDDAKHVMFAHVLATLGTQSVVTDADMAMPEDWRDAKACKASPLGHQSEGRTICLHSFIVCPEVQGVGIGRTVMKSYLEMMNNSGIADRVAIICQPYAIQFYKCFGFKDLGLSTEALAGQGWHAMVLELKGPSKKTKEEPTRKSKQDAKQDATQTKTKKSP</sequence>
<dbReference type="GO" id="GO:0005737">
    <property type="term" value="C:cytoplasm"/>
    <property type="evidence" value="ECO:0007669"/>
    <property type="project" value="TreeGrafter"/>
</dbReference>
<dbReference type="SUPFAM" id="SSF55729">
    <property type="entry name" value="Acyl-CoA N-acyltransferases (Nat)"/>
    <property type="match status" value="1"/>
</dbReference>
<feature type="domain" description="N-acetyltransferase" evidence="4">
    <location>
        <begin position="135"/>
        <end position="287"/>
    </location>
</feature>
<dbReference type="OrthoDB" id="30840at2759"/>
<dbReference type="PANTHER" id="PTHR10908">
    <property type="entry name" value="SEROTONIN N-ACETYLTRANSFERASE"/>
    <property type="match status" value="1"/>
</dbReference>
<gene>
    <name evidence="5" type="ORF">BKA59DRAFT_457659</name>
</gene>
<protein>
    <recommendedName>
        <fullName evidence="4">N-acetyltransferase domain-containing protein</fullName>
    </recommendedName>
</protein>
<organism evidence="5 6">
    <name type="scientific">Fusarium tricinctum</name>
    <dbReference type="NCBI Taxonomy" id="61284"/>
    <lineage>
        <taxon>Eukaryota</taxon>
        <taxon>Fungi</taxon>
        <taxon>Dikarya</taxon>
        <taxon>Ascomycota</taxon>
        <taxon>Pezizomycotina</taxon>
        <taxon>Sordariomycetes</taxon>
        <taxon>Hypocreomycetidae</taxon>
        <taxon>Hypocreales</taxon>
        <taxon>Nectriaceae</taxon>
        <taxon>Fusarium</taxon>
        <taxon>Fusarium tricinctum species complex</taxon>
    </lineage>
</organism>
<evidence type="ECO:0000256" key="2">
    <source>
        <dbReference type="ARBA" id="ARBA00023315"/>
    </source>
</evidence>
<dbReference type="InterPro" id="IPR016181">
    <property type="entry name" value="Acyl_CoA_acyltransferase"/>
</dbReference>
<proteinExistence type="predicted"/>
<dbReference type="Proteomes" id="UP000813427">
    <property type="component" value="Unassembled WGS sequence"/>
</dbReference>
<dbReference type="InterPro" id="IPR051635">
    <property type="entry name" value="SNAT-like"/>
</dbReference>
<reference evidence="5" key="1">
    <citation type="journal article" date="2021" name="Nat. Commun.">
        <title>Genetic determinants of endophytism in the Arabidopsis root mycobiome.</title>
        <authorList>
            <person name="Mesny F."/>
            <person name="Miyauchi S."/>
            <person name="Thiergart T."/>
            <person name="Pickel B."/>
            <person name="Atanasova L."/>
            <person name="Karlsson M."/>
            <person name="Huettel B."/>
            <person name="Barry K.W."/>
            <person name="Haridas S."/>
            <person name="Chen C."/>
            <person name="Bauer D."/>
            <person name="Andreopoulos W."/>
            <person name="Pangilinan J."/>
            <person name="LaButti K."/>
            <person name="Riley R."/>
            <person name="Lipzen A."/>
            <person name="Clum A."/>
            <person name="Drula E."/>
            <person name="Henrissat B."/>
            <person name="Kohler A."/>
            <person name="Grigoriev I.V."/>
            <person name="Martin F.M."/>
            <person name="Hacquard S."/>
        </authorList>
    </citation>
    <scope>NUCLEOTIDE SEQUENCE</scope>
    <source>
        <strain evidence="5">MPI-SDFR-AT-0068</strain>
    </source>
</reference>
<dbReference type="InterPro" id="IPR000182">
    <property type="entry name" value="GNAT_dom"/>
</dbReference>
<name>A0A8K0W7Z9_9HYPO</name>
<dbReference type="PANTHER" id="PTHR10908:SF0">
    <property type="entry name" value="SEROTONIN N-ACETYLTRANSFERASE"/>
    <property type="match status" value="1"/>
</dbReference>
<evidence type="ECO:0000313" key="5">
    <source>
        <dbReference type="EMBL" id="KAH7238309.1"/>
    </source>
</evidence>
<evidence type="ECO:0000256" key="1">
    <source>
        <dbReference type="ARBA" id="ARBA00022679"/>
    </source>
</evidence>
<dbReference type="GO" id="GO:0004059">
    <property type="term" value="F:aralkylamine N-acetyltransferase activity"/>
    <property type="evidence" value="ECO:0007669"/>
    <property type="project" value="TreeGrafter"/>
</dbReference>
<dbReference type="EMBL" id="JAGPXF010000006">
    <property type="protein sequence ID" value="KAH7238309.1"/>
    <property type="molecule type" value="Genomic_DNA"/>
</dbReference>
<dbReference type="PROSITE" id="PS51186">
    <property type="entry name" value="GNAT"/>
    <property type="match status" value="1"/>
</dbReference>